<dbReference type="Proteomes" id="UP000463138">
    <property type="component" value="Unassembled WGS sequence"/>
</dbReference>
<comment type="caution">
    <text evidence="4">The sequence shown here is derived from an EMBL/GenBank/DDBJ whole genome shotgun (WGS) entry which is preliminary data.</text>
</comment>
<keyword evidence="2" id="KW-0012">Acyltransferase</keyword>
<dbReference type="OrthoDB" id="9796171at2"/>
<keyword evidence="5" id="KW-1185">Reference proteome</keyword>
<accession>A0A7V7GWR0</accession>
<sequence>MNEIDVRVVDWLSTEALREIRKQVFIDEQGVPDALEWDTDDQSAVHFLMRAESEALGTARLLDDGHIGRVAILPAWRGKGLGERLMREVMAYAQAQGMSTLLLSAQVQAQSLYQRLGFVVDSEPYMEAGILHVAMRWQAELLDISELPPIEFESPGRFSIHNPPTQLPAVRTVDLPYQLGNQAELIELDESNALDHLCHMLGQARRQIHIYAADQAVWLFNRRDVLNAVEQLIARQPKCRIKILLQEAGKPFLQGHSLLNLMHRFPSIVEIRKQHPEREKLPQVYMLADTCGILMLPKALLRQGFARYQSPDQVRRRTSEFDEFWSTSQSDPAIRRFLL</sequence>
<reference evidence="4 5" key="1">
    <citation type="submission" date="2018-07" db="EMBL/GenBank/DDBJ databases">
        <title>Pseudomonas laoshanensis sp. nov., isolated from soil.</title>
        <authorList>
            <person name="Sun J."/>
            <person name="Yu L."/>
            <person name="Wang M."/>
            <person name="Zhang C."/>
        </authorList>
    </citation>
    <scope>NUCLEOTIDE SEQUENCE [LARGE SCALE GENOMIC DNA]</scope>
    <source>
        <strain evidence="4 5">Y22</strain>
    </source>
</reference>
<dbReference type="Gene3D" id="3.40.630.30">
    <property type="match status" value="1"/>
</dbReference>
<evidence type="ECO:0000259" key="3">
    <source>
        <dbReference type="PROSITE" id="PS51186"/>
    </source>
</evidence>
<protein>
    <submittedName>
        <fullName evidence="4">GNAT family N-acetyltransferase</fullName>
    </submittedName>
</protein>
<evidence type="ECO:0000313" key="4">
    <source>
        <dbReference type="EMBL" id="KAA0696771.1"/>
    </source>
</evidence>
<dbReference type="SUPFAM" id="SSF56024">
    <property type="entry name" value="Phospholipase D/nuclease"/>
    <property type="match status" value="1"/>
</dbReference>
<dbReference type="AlphaFoldDB" id="A0A7V7GWR0"/>
<dbReference type="InterPro" id="IPR000182">
    <property type="entry name" value="GNAT_dom"/>
</dbReference>
<dbReference type="SUPFAM" id="SSF55729">
    <property type="entry name" value="Acyl-CoA N-acyltransferases (Nat)"/>
    <property type="match status" value="1"/>
</dbReference>
<evidence type="ECO:0000256" key="1">
    <source>
        <dbReference type="ARBA" id="ARBA00022679"/>
    </source>
</evidence>
<organism evidence="4 5">
    <name type="scientific">Halopseudomonas laoshanensis</name>
    <dbReference type="NCBI Taxonomy" id="2268758"/>
    <lineage>
        <taxon>Bacteria</taxon>
        <taxon>Pseudomonadati</taxon>
        <taxon>Pseudomonadota</taxon>
        <taxon>Gammaproteobacteria</taxon>
        <taxon>Pseudomonadales</taxon>
        <taxon>Pseudomonadaceae</taxon>
        <taxon>Halopseudomonas</taxon>
    </lineage>
</organism>
<dbReference type="PROSITE" id="PS51186">
    <property type="entry name" value="GNAT"/>
    <property type="match status" value="1"/>
</dbReference>
<keyword evidence="1 4" id="KW-0808">Transferase</keyword>
<dbReference type="InterPro" id="IPR057691">
    <property type="entry name" value="DUF7931"/>
</dbReference>
<dbReference type="Pfam" id="PF13673">
    <property type="entry name" value="Acetyltransf_10"/>
    <property type="match status" value="1"/>
</dbReference>
<dbReference type="CDD" id="cd04301">
    <property type="entry name" value="NAT_SF"/>
    <property type="match status" value="1"/>
</dbReference>
<dbReference type="GO" id="GO:0016747">
    <property type="term" value="F:acyltransferase activity, transferring groups other than amino-acyl groups"/>
    <property type="evidence" value="ECO:0007669"/>
    <property type="project" value="InterPro"/>
</dbReference>
<gene>
    <name evidence="4" type="ORF">DT594_05480</name>
</gene>
<dbReference type="InterPro" id="IPR050832">
    <property type="entry name" value="Bact_Acetyltransf"/>
</dbReference>
<dbReference type="PANTHER" id="PTHR43877">
    <property type="entry name" value="AMINOALKYLPHOSPHONATE N-ACETYLTRANSFERASE-RELATED-RELATED"/>
    <property type="match status" value="1"/>
</dbReference>
<feature type="domain" description="N-acetyltransferase" evidence="3">
    <location>
        <begin position="4"/>
        <end position="140"/>
    </location>
</feature>
<dbReference type="Pfam" id="PF25559">
    <property type="entry name" value="DUF7931"/>
    <property type="match status" value="1"/>
</dbReference>
<name>A0A7V7GWR0_9GAMM</name>
<evidence type="ECO:0000256" key="2">
    <source>
        <dbReference type="ARBA" id="ARBA00023315"/>
    </source>
</evidence>
<proteinExistence type="predicted"/>
<dbReference type="InterPro" id="IPR016181">
    <property type="entry name" value="Acyl_CoA_acyltransferase"/>
</dbReference>
<evidence type="ECO:0000313" key="5">
    <source>
        <dbReference type="Proteomes" id="UP000463138"/>
    </source>
</evidence>
<dbReference type="EMBL" id="QOVF01000001">
    <property type="protein sequence ID" value="KAA0696771.1"/>
    <property type="molecule type" value="Genomic_DNA"/>
</dbReference>